<keyword evidence="4" id="KW-1185">Reference proteome</keyword>
<keyword evidence="1" id="KW-1133">Transmembrane helix</keyword>
<dbReference type="InterPro" id="IPR042274">
    <property type="entry name" value="YycH/YycI_2"/>
</dbReference>
<evidence type="ECO:0000259" key="2">
    <source>
        <dbReference type="Pfam" id="PF07435"/>
    </source>
</evidence>
<dbReference type="CDD" id="cd15787">
    <property type="entry name" value="YycH_N"/>
    <property type="match status" value="1"/>
</dbReference>
<organism evidence="3 4">
    <name type="scientific">Priestia iocasae</name>
    <dbReference type="NCBI Taxonomy" id="2291674"/>
    <lineage>
        <taxon>Bacteria</taxon>
        <taxon>Bacillati</taxon>
        <taxon>Bacillota</taxon>
        <taxon>Bacilli</taxon>
        <taxon>Bacillales</taxon>
        <taxon>Bacillaceae</taxon>
        <taxon>Priestia</taxon>
    </lineage>
</organism>
<reference evidence="3 4" key="1">
    <citation type="submission" date="2021-01" db="EMBL/GenBank/DDBJ databases">
        <title>Genomic Encyclopedia of Type Strains, Phase IV (KMG-IV): sequencing the most valuable type-strain genomes for metagenomic binning, comparative biology and taxonomic classification.</title>
        <authorList>
            <person name="Goeker M."/>
        </authorList>
    </citation>
    <scope>NUCLEOTIDE SEQUENCE [LARGE SCALE GENOMIC DNA]</scope>
    <source>
        <strain evidence="3 4">DSM 104297</strain>
    </source>
</reference>
<comment type="caution">
    <text evidence="3">The sequence shown here is derived from an EMBL/GenBank/DDBJ whole genome shotgun (WGS) entry which is preliminary data.</text>
</comment>
<feature type="transmembrane region" description="Helical" evidence="1">
    <location>
        <begin position="9"/>
        <end position="26"/>
    </location>
</feature>
<keyword evidence="1" id="KW-0472">Membrane</keyword>
<evidence type="ECO:0000313" key="3">
    <source>
        <dbReference type="EMBL" id="MBM7704197.1"/>
    </source>
</evidence>
<dbReference type="Proteomes" id="UP000809829">
    <property type="component" value="Unassembled WGS sequence"/>
</dbReference>
<protein>
    <submittedName>
        <fullName evidence="3">Regulatory protein YycH of two-component signal transduction system YycFG</fullName>
    </submittedName>
</protein>
<evidence type="ECO:0000256" key="1">
    <source>
        <dbReference type="SAM" id="Phobius"/>
    </source>
</evidence>
<dbReference type="RefSeq" id="WP_205188202.1">
    <property type="nucleotide sequence ID" value="NZ_JAFBFC010000005.1"/>
</dbReference>
<feature type="domain" description="Regulatory protein YycH" evidence="2">
    <location>
        <begin position="4"/>
        <end position="441"/>
    </location>
</feature>
<name>A0ABS2QYY3_9BACI</name>
<keyword evidence="1" id="KW-0812">Transmembrane</keyword>
<dbReference type="Gene3D" id="3.30.310.160">
    <property type="entry name" value="YycH protein, domain 2"/>
    <property type="match status" value="1"/>
</dbReference>
<accession>A0ABS2QYY3</accession>
<dbReference type="Gene3D" id="3.10.450.310">
    <property type="match status" value="1"/>
</dbReference>
<sequence>MKVESVKTVLLFFLVGISLVLTWNLWTYQPAYDVVDNTQFLQDVVTTEERKLEEHIIPSKIVYHHSSHIVGSTEDENVKSFMEDMKKWGFSKVRPMNTALFEEDFLSFVHDRDGIEVMYPDRISFKVFQLMFQVKEQSVPNAYFDRILFSLKNQQSQFVTAYFIDYDKRRVFEATVENFNKATFQQLKAELKSTYKPYVSYDIKDVRKIFLPKEPQKLNHVQYYIDTIEVEKFWKALFNSTEYVKKESLMNRDLYTDGPRVLDVNTQTNMIEYTSLVNSNTEGPENNNLLNRSFTFMNDHGGWIDKSYRFASWNPNTREIIYRFHEKNYPVFNSQGLTEIYQRWGSMELLNYKRSLYRVVKFPLDSYQVTLSSGEEIIEFIEKKHPNFQKELLEDLVVGYSFVKGESVEGNEEVNETLNLTNISLEPAWFYVYDKKWFQVIMEKELGGKADGLE</sequence>
<dbReference type="InterPro" id="IPR009996">
    <property type="entry name" value="YycH"/>
</dbReference>
<dbReference type="Pfam" id="PF07435">
    <property type="entry name" value="YycH"/>
    <property type="match status" value="1"/>
</dbReference>
<evidence type="ECO:0000313" key="4">
    <source>
        <dbReference type="Proteomes" id="UP000809829"/>
    </source>
</evidence>
<gene>
    <name evidence="3" type="ORF">JOC83_003047</name>
</gene>
<proteinExistence type="predicted"/>
<dbReference type="EMBL" id="JAFBFC010000005">
    <property type="protein sequence ID" value="MBM7704197.1"/>
    <property type="molecule type" value="Genomic_DNA"/>
</dbReference>